<evidence type="ECO:0000256" key="3">
    <source>
        <dbReference type="ARBA" id="ARBA00012438"/>
    </source>
</evidence>
<dbReference type="SMART" id="SM00388">
    <property type="entry name" value="HisKA"/>
    <property type="match status" value="1"/>
</dbReference>
<evidence type="ECO:0000313" key="15">
    <source>
        <dbReference type="Proteomes" id="UP000438476"/>
    </source>
</evidence>
<evidence type="ECO:0000259" key="12">
    <source>
        <dbReference type="PROSITE" id="PS50109"/>
    </source>
</evidence>
<dbReference type="PANTHER" id="PTHR45436:SF5">
    <property type="entry name" value="SENSOR HISTIDINE KINASE TRCS"/>
    <property type="match status" value="1"/>
</dbReference>
<dbReference type="Pfam" id="PF02518">
    <property type="entry name" value="HATPase_c"/>
    <property type="match status" value="1"/>
</dbReference>
<dbReference type="PANTHER" id="PTHR45436">
    <property type="entry name" value="SENSOR HISTIDINE KINASE YKOH"/>
    <property type="match status" value="1"/>
</dbReference>
<evidence type="ECO:0000256" key="9">
    <source>
        <dbReference type="ARBA" id="ARBA00023012"/>
    </source>
</evidence>
<dbReference type="InterPro" id="IPR005467">
    <property type="entry name" value="His_kinase_dom"/>
</dbReference>
<keyword evidence="15" id="KW-1185">Reference proteome</keyword>
<dbReference type="GO" id="GO:0016020">
    <property type="term" value="C:membrane"/>
    <property type="evidence" value="ECO:0007669"/>
    <property type="project" value="UniProtKB-SubCell"/>
</dbReference>
<dbReference type="InterPro" id="IPR003594">
    <property type="entry name" value="HATPase_dom"/>
</dbReference>
<dbReference type="InterPro" id="IPR050428">
    <property type="entry name" value="TCS_sensor_his_kinase"/>
</dbReference>
<dbReference type="InterPro" id="IPR025919">
    <property type="entry name" value="Stimulus_sens_dom"/>
</dbReference>
<evidence type="ECO:0000256" key="10">
    <source>
        <dbReference type="ARBA" id="ARBA00023136"/>
    </source>
</evidence>
<dbReference type="OrthoDB" id="9805942at2"/>
<evidence type="ECO:0000256" key="8">
    <source>
        <dbReference type="ARBA" id="ARBA00022989"/>
    </source>
</evidence>
<name>A0A6I4SZK6_9SPHN</name>
<evidence type="ECO:0000259" key="13">
    <source>
        <dbReference type="PROSITE" id="PS50885"/>
    </source>
</evidence>
<dbReference type="GO" id="GO:0000155">
    <property type="term" value="F:phosphorelay sensor kinase activity"/>
    <property type="evidence" value="ECO:0007669"/>
    <property type="project" value="InterPro"/>
</dbReference>
<evidence type="ECO:0000256" key="1">
    <source>
        <dbReference type="ARBA" id="ARBA00000085"/>
    </source>
</evidence>
<keyword evidence="4" id="KW-0597">Phosphoprotein</keyword>
<accession>A0A6I4SZK6</accession>
<dbReference type="Pfam" id="PF00672">
    <property type="entry name" value="HAMP"/>
    <property type="match status" value="1"/>
</dbReference>
<evidence type="ECO:0000256" key="11">
    <source>
        <dbReference type="SAM" id="Phobius"/>
    </source>
</evidence>
<dbReference type="PROSITE" id="PS50885">
    <property type="entry name" value="HAMP"/>
    <property type="match status" value="1"/>
</dbReference>
<dbReference type="SUPFAM" id="SSF47384">
    <property type="entry name" value="Homodimeric domain of signal transducing histidine kinase"/>
    <property type="match status" value="1"/>
</dbReference>
<dbReference type="InterPro" id="IPR025908">
    <property type="entry name" value="Sensor_TM1"/>
</dbReference>
<dbReference type="CDD" id="cd06225">
    <property type="entry name" value="HAMP"/>
    <property type="match status" value="1"/>
</dbReference>
<dbReference type="InterPro" id="IPR036097">
    <property type="entry name" value="HisK_dim/P_sf"/>
</dbReference>
<keyword evidence="8 11" id="KW-1133">Transmembrane helix</keyword>
<dbReference type="Pfam" id="PF13756">
    <property type="entry name" value="Stimulus_sens_1"/>
    <property type="match status" value="1"/>
</dbReference>
<dbReference type="Pfam" id="PF13755">
    <property type="entry name" value="Sensor_TM1"/>
    <property type="match status" value="1"/>
</dbReference>
<keyword evidence="9" id="KW-0902">Two-component regulatory system</keyword>
<dbReference type="PRINTS" id="PR00344">
    <property type="entry name" value="BCTRLSENSOR"/>
</dbReference>
<dbReference type="EMBL" id="WTYT01000001">
    <property type="protein sequence ID" value="MXO64214.1"/>
    <property type="molecule type" value="Genomic_DNA"/>
</dbReference>
<dbReference type="Pfam" id="PF00512">
    <property type="entry name" value="HisKA"/>
    <property type="match status" value="1"/>
</dbReference>
<dbReference type="PROSITE" id="PS50109">
    <property type="entry name" value="HIS_KIN"/>
    <property type="match status" value="1"/>
</dbReference>
<evidence type="ECO:0000256" key="4">
    <source>
        <dbReference type="ARBA" id="ARBA00022553"/>
    </source>
</evidence>
<evidence type="ECO:0000256" key="2">
    <source>
        <dbReference type="ARBA" id="ARBA00004370"/>
    </source>
</evidence>
<evidence type="ECO:0000313" key="14">
    <source>
        <dbReference type="EMBL" id="MXO64214.1"/>
    </source>
</evidence>
<proteinExistence type="predicted"/>
<feature type="domain" description="Histidine kinase" evidence="12">
    <location>
        <begin position="300"/>
        <end position="517"/>
    </location>
</feature>
<feature type="transmembrane region" description="Helical" evidence="11">
    <location>
        <begin position="21"/>
        <end position="43"/>
    </location>
</feature>
<dbReference type="AlphaFoldDB" id="A0A6I4SZK6"/>
<protein>
    <recommendedName>
        <fullName evidence="3">histidine kinase</fullName>
        <ecNumber evidence="3">2.7.13.3</ecNumber>
    </recommendedName>
</protein>
<keyword evidence="6 11" id="KW-0812">Transmembrane</keyword>
<dbReference type="InterPro" id="IPR003660">
    <property type="entry name" value="HAMP_dom"/>
</dbReference>
<keyword evidence="5" id="KW-0808">Transferase</keyword>
<dbReference type="EC" id="2.7.13.3" evidence="3"/>
<dbReference type="SMART" id="SM00387">
    <property type="entry name" value="HATPase_c"/>
    <property type="match status" value="1"/>
</dbReference>
<keyword evidence="7" id="KW-0418">Kinase</keyword>
<dbReference type="RefSeq" id="WP_160734670.1">
    <property type="nucleotide sequence ID" value="NZ_WTYT01000001.1"/>
</dbReference>
<evidence type="ECO:0000256" key="6">
    <source>
        <dbReference type="ARBA" id="ARBA00022692"/>
    </source>
</evidence>
<dbReference type="SUPFAM" id="SSF55874">
    <property type="entry name" value="ATPase domain of HSP90 chaperone/DNA topoisomerase II/histidine kinase"/>
    <property type="match status" value="1"/>
</dbReference>
<dbReference type="InterPro" id="IPR003661">
    <property type="entry name" value="HisK_dim/P_dom"/>
</dbReference>
<sequence length="517" mass="57544">MTATNQHRRLERLAFPLRASLTARILAVNILALALLGGGLFFLDSYRRQLLEERFQLAQSEAQISADALAGAARERQEDLLRQIGQDQQLRLRVYDRDGALLLDSFELGPPSFTLIDPQSEPWYQHTARLLDIGMDWMVGAAPIPPYREHEGANAEDFEEVVQARTRKRTQMRLRYAPDRTPMITAAAPMGTDGKILLITRNAIDITQDVRDARQTLAIITALAIFISVQLSLYLARTIVKPLRQLVRATVRVRLGRERAVEVPRMTERRDEIGLLARAVSDMTSALRERIDAGESFAADVAHEIKNPLASLRSALESLRHVEDTDLRDRLMEIAAHDVRRIDRLITEIAEASRIDAELSRAVFERVDLASLVENVVRSREDRGGHAGLKIHMEQSAGDMDVLGVPLRIERVVENLLENAVSFSPPGGSITLSLARMDGMVRLEVVDDGPGIPEAERGKVFERFHSLRPESENFGDHSGLGLAIARTIAEAHDGHLTAQSRSNNQPGARLVLELPAA</sequence>
<dbReference type="Gene3D" id="3.30.565.10">
    <property type="entry name" value="Histidine kinase-like ATPase, C-terminal domain"/>
    <property type="match status" value="1"/>
</dbReference>
<comment type="subcellular location">
    <subcellularLocation>
        <location evidence="2">Membrane</location>
    </subcellularLocation>
</comment>
<dbReference type="InterPro" id="IPR036890">
    <property type="entry name" value="HATPase_C_sf"/>
</dbReference>
<dbReference type="InterPro" id="IPR004358">
    <property type="entry name" value="Sig_transdc_His_kin-like_C"/>
</dbReference>
<gene>
    <name evidence="14" type="ORF">GRI91_00370</name>
</gene>
<comment type="catalytic activity">
    <reaction evidence="1">
        <text>ATP + protein L-histidine = ADP + protein N-phospho-L-histidine.</text>
        <dbReference type="EC" id="2.7.13.3"/>
    </reaction>
</comment>
<comment type="caution">
    <text evidence="14">The sequence shown here is derived from an EMBL/GenBank/DDBJ whole genome shotgun (WGS) entry which is preliminary data.</text>
</comment>
<evidence type="ECO:0000256" key="7">
    <source>
        <dbReference type="ARBA" id="ARBA00022777"/>
    </source>
</evidence>
<dbReference type="Gene3D" id="6.10.340.10">
    <property type="match status" value="1"/>
</dbReference>
<evidence type="ECO:0000256" key="5">
    <source>
        <dbReference type="ARBA" id="ARBA00022679"/>
    </source>
</evidence>
<dbReference type="SMART" id="SM00304">
    <property type="entry name" value="HAMP"/>
    <property type="match status" value="1"/>
</dbReference>
<dbReference type="Proteomes" id="UP000438476">
    <property type="component" value="Unassembled WGS sequence"/>
</dbReference>
<organism evidence="14 15">
    <name type="scientific">Altericroceibacterium endophyticum</name>
    <dbReference type="NCBI Taxonomy" id="1808508"/>
    <lineage>
        <taxon>Bacteria</taxon>
        <taxon>Pseudomonadati</taxon>
        <taxon>Pseudomonadota</taxon>
        <taxon>Alphaproteobacteria</taxon>
        <taxon>Sphingomonadales</taxon>
        <taxon>Erythrobacteraceae</taxon>
        <taxon>Altericroceibacterium</taxon>
    </lineage>
</organism>
<dbReference type="SUPFAM" id="SSF158472">
    <property type="entry name" value="HAMP domain-like"/>
    <property type="match status" value="1"/>
</dbReference>
<reference evidence="14 15" key="1">
    <citation type="submission" date="2019-12" db="EMBL/GenBank/DDBJ databases">
        <title>Genomic-based taxomic classification of the family Erythrobacteraceae.</title>
        <authorList>
            <person name="Xu L."/>
        </authorList>
    </citation>
    <scope>NUCLEOTIDE SEQUENCE [LARGE SCALE GENOMIC DNA]</scope>
    <source>
        <strain evidence="14 15">LMG 29518</strain>
    </source>
</reference>
<feature type="domain" description="HAMP" evidence="13">
    <location>
        <begin position="237"/>
        <end position="292"/>
    </location>
</feature>
<dbReference type="Gene3D" id="1.10.287.130">
    <property type="match status" value="1"/>
</dbReference>
<dbReference type="CDD" id="cd00082">
    <property type="entry name" value="HisKA"/>
    <property type="match status" value="1"/>
</dbReference>
<keyword evidence="10 11" id="KW-0472">Membrane</keyword>